<organism evidence="5">
    <name type="scientific">Percolomonas cosmopolitus</name>
    <dbReference type="NCBI Taxonomy" id="63605"/>
    <lineage>
        <taxon>Eukaryota</taxon>
        <taxon>Discoba</taxon>
        <taxon>Heterolobosea</taxon>
        <taxon>Tetramitia</taxon>
        <taxon>Eutetramitia</taxon>
        <taxon>Percolomonadidae</taxon>
        <taxon>Percolomonas</taxon>
    </lineage>
</organism>
<dbReference type="PROSITE" id="PS50297">
    <property type="entry name" value="ANK_REP_REGION"/>
    <property type="match status" value="3"/>
</dbReference>
<dbReference type="InterPro" id="IPR002110">
    <property type="entry name" value="Ankyrin_rpt"/>
</dbReference>
<dbReference type="Pfam" id="PF12796">
    <property type="entry name" value="Ank_2"/>
    <property type="match status" value="1"/>
</dbReference>
<feature type="repeat" description="ANK" evidence="3">
    <location>
        <begin position="71"/>
        <end position="103"/>
    </location>
</feature>
<reference evidence="5" key="1">
    <citation type="submission" date="2021-01" db="EMBL/GenBank/DDBJ databases">
        <authorList>
            <person name="Corre E."/>
            <person name="Pelletier E."/>
            <person name="Niang G."/>
            <person name="Scheremetjew M."/>
            <person name="Finn R."/>
            <person name="Kale V."/>
            <person name="Holt S."/>
            <person name="Cochrane G."/>
            <person name="Meng A."/>
            <person name="Brown T."/>
            <person name="Cohen L."/>
        </authorList>
    </citation>
    <scope>NUCLEOTIDE SEQUENCE</scope>
    <source>
        <strain evidence="5">WS</strain>
    </source>
</reference>
<feature type="repeat" description="ANK" evidence="3">
    <location>
        <begin position="35"/>
        <end position="67"/>
    </location>
</feature>
<feature type="compositionally biased region" description="Basic residues" evidence="4">
    <location>
        <begin position="187"/>
        <end position="204"/>
    </location>
</feature>
<evidence type="ECO:0000256" key="1">
    <source>
        <dbReference type="ARBA" id="ARBA00022737"/>
    </source>
</evidence>
<dbReference type="PANTHER" id="PTHR24198:SF165">
    <property type="entry name" value="ANKYRIN REPEAT-CONTAINING PROTEIN-RELATED"/>
    <property type="match status" value="1"/>
</dbReference>
<keyword evidence="1" id="KW-0677">Repeat</keyword>
<dbReference type="Pfam" id="PF00023">
    <property type="entry name" value="Ank"/>
    <property type="match status" value="1"/>
</dbReference>
<protein>
    <submittedName>
        <fullName evidence="5">Uncharacterized protein</fullName>
    </submittedName>
</protein>
<evidence type="ECO:0000256" key="2">
    <source>
        <dbReference type="ARBA" id="ARBA00023043"/>
    </source>
</evidence>
<dbReference type="SUPFAM" id="SSF48403">
    <property type="entry name" value="Ankyrin repeat"/>
    <property type="match status" value="1"/>
</dbReference>
<proteinExistence type="predicted"/>
<dbReference type="PANTHER" id="PTHR24198">
    <property type="entry name" value="ANKYRIN REPEAT AND PROTEIN KINASE DOMAIN-CONTAINING PROTEIN"/>
    <property type="match status" value="1"/>
</dbReference>
<gene>
    <name evidence="5" type="ORF">PCOS0759_LOCUS4851</name>
</gene>
<accession>A0A7S1PFZ1</accession>
<sequence>MASTLLLHATQQGDTHQVATLLSETRVSCNVENSSQLTPLHYAAQGGYISIMEILLRCGADPNKQSSQKIGSNTPLHIAIDHNYLKVAETLLNYYANPNVQNALGFTALHVAARKGYVECVKMLLARGAQSDILDAQGKTPYYWAQAYQHSEIASLLPVFKYDWTKPQKVRQGQLVRVTVVPPEKKVTKKKKGTKKKGGKKKKK</sequence>
<dbReference type="EMBL" id="HBGD01005855">
    <property type="protein sequence ID" value="CAD9081611.1"/>
    <property type="molecule type" value="Transcribed_RNA"/>
</dbReference>
<feature type="region of interest" description="Disordered" evidence="4">
    <location>
        <begin position="181"/>
        <end position="204"/>
    </location>
</feature>
<dbReference type="InterPro" id="IPR036770">
    <property type="entry name" value="Ankyrin_rpt-contain_sf"/>
</dbReference>
<dbReference type="Gene3D" id="1.25.40.20">
    <property type="entry name" value="Ankyrin repeat-containing domain"/>
    <property type="match status" value="2"/>
</dbReference>
<dbReference type="PROSITE" id="PS50088">
    <property type="entry name" value="ANK_REPEAT"/>
    <property type="match status" value="3"/>
</dbReference>
<evidence type="ECO:0000313" key="5">
    <source>
        <dbReference type="EMBL" id="CAD9081611.1"/>
    </source>
</evidence>
<name>A0A7S1PFZ1_9EUKA</name>
<dbReference type="SMART" id="SM00248">
    <property type="entry name" value="ANK"/>
    <property type="match status" value="4"/>
</dbReference>
<dbReference type="AlphaFoldDB" id="A0A7S1PFZ1"/>
<evidence type="ECO:0000256" key="4">
    <source>
        <dbReference type="SAM" id="MobiDB-lite"/>
    </source>
</evidence>
<evidence type="ECO:0000256" key="3">
    <source>
        <dbReference type="PROSITE-ProRule" id="PRU00023"/>
    </source>
</evidence>
<keyword evidence="2 3" id="KW-0040">ANK repeat</keyword>
<feature type="repeat" description="ANK" evidence="3">
    <location>
        <begin position="104"/>
        <end position="136"/>
    </location>
</feature>